<organism evidence="2 3">
    <name type="scientific">Colletotrichum spinosum</name>
    <dbReference type="NCBI Taxonomy" id="1347390"/>
    <lineage>
        <taxon>Eukaryota</taxon>
        <taxon>Fungi</taxon>
        <taxon>Dikarya</taxon>
        <taxon>Ascomycota</taxon>
        <taxon>Pezizomycotina</taxon>
        <taxon>Sordariomycetes</taxon>
        <taxon>Hypocreomycetidae</taxon>
        <taxon>Glomerellales</taxon>
        <taxon>Glomerellaceae</taxon>
        <taxon>Colletotrichum</taxon>
        <taxon>Colletotrichum orbiculare species complex</taxon>
    </lineage>
</organism>
<reference evidence="2 3" key="1">
    <citation type="submission" date="2018-11" db="EMBL/GenBank/DDBJ databases">
        <title>Genome sequence and assembly of Colletotrichum spinosum.</title>
        <authorList>
            <person name="Gan P."/>
            <person name="Shirasu K."/>
        </authorList>
    </citation>
    <scope>NUCLEOTIDE SEQUENCE [LARGE SCALE GENOMIC DNA]</scope>
    <source>
        <strain evidence="2 3">CBS 515.97</strain>
    </source>
</reference>
<dbReference type="AlphaFoldDB" id="A0A4R8PZ82"/>
<comment type="caution">
    <text evidence="2">The sequence shown here is derived from an EMBL/GenBank/DDBJ whole genome shotgun (WGS) entry which is preliminary data.</text>
</comment>
<protein>
    <submittedName>
        <fullName evidence="2">Uncharacterized protein</fullName>
    </submittedName>
</protein>
<accession>A0A4R8PZ82</accession>
<evidence type="ECO:0000256" key="1">
    <source>
        <dbReference type="SAM" id="MobiDB-lite"/>
    </source>
</evidence>
<keyword evidence="3" id="KW-1185">Reference proteome</keyword>
<name>A0A4R8PZ82_9PEZI</name>
<proteinExistence type="predicted"/>
<dbReference type="EMBL" id="QAPG01001498">
    <property type="protein sequence ID" value="TDZ28045.1"/>
    <property type="molecule type" value="Genomic_DNA"/>
</dbReference>
<sequence>MLPLWMPRLRMPWLRMPRLRRLRLQMPRLHGPRRLPIPPIPRISRIPRKKPQKSQKQRLRPFQWIRIPIATRMALPTPRLRKPRLHRLYICYPTALEASQKRRKPD</sequence>
<evidence type="ECO:0000313" key="2">
    <source>
        <dbReference type="EMBL" id="TDZ28045.1"/>
    </source>
</evidence>
<dbReference type="Proteomes" id="UP000295083">
    <property type="component" value="Unassembled WGS sequence"/>
</dbReference>
<feature type="region of interest" description="Disordered" evidence="1">
    <location>
        <begin position="33"/>
        <end position="58"/>
    </location>
</feature>
<evidence type="ECO:0000313" key="3">
    <source>
        <dbReference type="Proteomes" id="UP000295083"/>
    </source>
</evidence>
<gene>
    <name evidence="2" type="ORF">C8035_v003115</name>
</gene>
<feature type="compositionally biased region" description="Basic residues" evidence="1">
    <location>
        <begin position="45"/>
        <end position="58"/>
    </location>
</feature>